<dbReference type="AlphaFoldDB" id="Q10VB8"/>
<protein>
    <submittedName>
        <fullName evidence="1">Uncharacterized protein</fullName>
    </submittedName>
</protein>
<proteinExistence type="predicted"/>
<dbReference type="KEGG" id="ter:Tery_4876"/>
<gene>
    <name evidence="1" type="ordered locus">Tery_4876</name>
</gene>
<name>Q10VB8_TRIEI</name>
<dbReference type="NCBIfam" id="NF045647">
    <property type="entry name" value="alr0857_fam"/>
    <property type="match status" value="1"/>
</dbReference>
<dbReference type="OrthoDB" id="530474at2"/>
<dbReference type="HOGENOM" id="CLU_160064_0_0_3"/>
<dbReference type="RefSeq" id="WP_011614108.1">
    <property type="nucleotide sequence ID" value="NC_008312.1"/>
</dbReference>
<dbReference type="InterPro" id="IPR054664">
    <property type="entry name" value="Alr0857-like"/>
</dbReference>
<evidence type="ECO:0000313" key="1">
    <source>
        <dbReference type="EMBL" id="ABG53806.1"/>
    </source>
</evidence>
<sequence length="134" mass="14932">MLKLTYTESDFYIKRLAQSPKQLVALRVMLAMGVGKKIVVEPSSVAFLLPISLPELSMLELAIEKEEGEYIDLCVADDEFVEVTLVGTWVTTLDPKQENGIFITALSDQIELLLLNLWQATKADASVSQKGNDW</sequence>
<reference evidence="1" key="1">
    <citation type="submission" date="2006-06" db="EMBL/GenBank/DDBJ databases">
        <title>Complete sequence of Trichodesmium erythraeum IMS101.</title>
        <authorList>
            <consortium name="US DOE Joint Genome Institute"/>
            <person name="Copeland A."/>
            <person name="Lucas S."/>
            <person name="Lapidus A."/>
            <person name="Barry K."/>
            <person name="Detter J.C."/>
            <person name="Glavina del Rio T."/>
            <person name="Hammon N."/>
            <person name="Israni S."/>
            <person name="Dalin E."/>
            <person name="Tice H."/>
            <person name="Pitluck S."/>
            <person name="Kiss H."/>
            <person name="Munk A.C."/>
            <person name="Brettin T."/>
            <person name="Bruce D."/>
            <person name="Han C."/>
            <person name="Tapia R."/>
            <person name="Gilna P."/>
            <person name="Schmutz J."/>
            <person name="Larimer F."/>
            <person name="Land M."/>
            <person name="Hauser L."/>
            <person name="Kyrpides N."/>
            <person name="Kim E."/>
            <person name="Richardson P."/>
        </authorList>
    </citation>
    <scope>NUCLEOTIDE SEQUENCE [LARGE SCALE GENOMIC DNA]</scope>
    <source>
        <strain evidence="1">IMS101</strain>
    </source>
</reference>
<dbReference type="EMBL" id="CP000393">
    <property type="protein sequence ID" value="ABG53806.1"/>
    <property type="molecule type" value="Genomic_DNA"/>
</dbReference>
<dbReference type="eggNOG" id="ENOG5032S84">
    <property type="taxonomic scope" value="Bacteria"/>
</dbReference>
<accession>Q10VB8</accession>
<organism evidence="1">
    <name type="scientific">Trichodesmium erythraeum (strain IMS101)</name>
    <dbReference type="NCBI Taxonomy" id="203124"/>
    <lineage>
        <taxon>Bacteria</taxon>
        <taxon>Bacillati</taxon>
        <taxon>Cyanobacteriota</taxon>
        <taxon>Cyanophyceae</taxon>
        <taxon>Oscillatoriophycideae</taxon>
        <taxon>Oscillatoriales</taxon>
        <taxon>Microcoleaceae</taxon>
        <taxon>Trichodesmium</taxon>
    </lineage>
</organism>